<accession>A0A328D4U0</accession>
<dbReference type="Pfam" id="PF07734">
    <property type="entry name" value="FBA_1"/>
    <property type="match status" value="1"/>
</dbReference>
<dbReference type="Proteomes" id="UP000249390">
    <property type="component" value="Unassembled WGS sequence"/>
</dbReference>
<feature type="domain" description="F-box" evidence="1">
    <location>
        <begin position="2"/>
        <end position="48"/>
    </location>
</feature>
<dbReference type="PANTHER" id="PTHR31672">
    <property type="entry name" value="BNACNNG10540D PROTEIN"/>
    <property type="match status" value="1"/>
</dbReference>
<dbReference type="SUPFAM" id="SSF81383">
    <property type="entry name" value="F-box domain"/>
    <property type="match status" value="1"/>
</dbReference>
<proteinExistence type="predicted"/>
<dbReference type="InterPro" id="IPR017451">
    <property type="entry name" value="F-box-assoc_interact_dom"/>
</dbReference>
<reference evidence="2 3" key="1">
    <citation type="submission" date="2018-06" db="EMBL/GenBank/DDBJ databases">
        <title>The Genome of Cuscuta australis (Dodder) Provides Insight into the Evolution of Plant Parasitism.</title>
        <authorList>
            <person name="Liu H."/>
        </authorList>
    </citation>
    <scope>NUCLEOTIDE SEQUENCE [LARGE SCALE GENOMIC DNA]</scope>
    <source>
        <strain evidence="3">cv. Yunnan</strain>
        <tissue evidence="2">Vines</tissue>
    </source>
</reference>
<dbReference type="InterPro" id="IPR050796">
    <property type="entry name" value="SCF_F-box_component"/>
</dbReference>
<dbReference type="PROSITE" id="PS50181">
    <property type="entry name" value="FBOX"/>
    <property type="match status" value="1"/>
</dbReference>
<dbReference type="CDD" id="cd22157">
    <property type="entry name" value="F-box_AtFBW1-like"/>
    <property type="match status" value="1"/>
</dbReference>
<dbReference type="InterPro" id="IPR006527">
    <property type="entry name" value="F-box-assoc_dom_typ1"/>
</dbReference>
<comment type="caution">
    <text evidence="2">The sequence shown here is derived from an EMBL/GenBank/DDBJ whole genome shotgun (WGS) entry which is preliminary data.</text>
</comment>
<dbReference type="Pfam" id="PF00646">
    <property type="entry name" value="F-box"/>
    <property type="match status" value="1"/>
</dbReference>
<dbReference type="Gene3D" id="1.20.1280.50">
    <property type="match status" value="1"/>
</dbReference>
<organism evidence="2 3">
    <name type="scientific">Cuscuta australis</name>
    <dbReference type="NCBI Taxonomy" id="267555"/>
    <lineage>
        <taxon>Eukaryota</taxon>
        <taxon>Viridiplantae</taxon>
        <taxon>Streptophyta</taxon>
        <taxon>Embryophyta</taxon>
        <taxon>Tracheophyta</taxon>
        <taxon>Spermatophyta</taxon>
        <taxon>Magnoliopsida</taxon>
        <taxon>eudicotyledons</taxon>
        <taxon>Gunneridae</taxon>
        <taxon>Pentapetalae</taxon>
        <taxon>asterids</taxon>
        <taxon>lamiids</taxon>
        <taxon>Solanales</taxon>
        <taxon>Convolvulaceae</taxon>
        <taxon>Cuscuteae</taxon>
        <taxon>Cuscuta</taxon>
        <taxon>Cuscuta subgen. Grammica</taxon>
        <taxon>Cuscuta sect. Cleistogrammica</taxon>
    </lineage>
</organism>
<dbReference type="PANTHER" id="PTHR31672:SF13">
    <property type="entry name" value="F-BOX PROTEIN CPR30-LIKE"/>
    <property type="match status" value="1"/>
</dbReference>
<dbReference type="NCBIfam" id="TIGR01640">
    <property type="entry name" value="F_box_assoc_1"/>
    <property type="match status" value="1"/>
</dbReference>
<dbReference type="InterPro" id="IPR011043">
    <property type="entry name" value="Gal_Oxase/kelch_b-propeller"/>
</dbReference>
<name>A0A328D4U0_9ASTE</name>
<dbReference type="AlphaFoldDB" id="A0A328D4U0"/>
<evidence type="ECO:0000313" key="3">
    <source>
        <dbReference type="Proteomes" id="UP000249390"/>
    </source>
</evidence>
<keyword evidence="3" id="KW-1185">Reference proteome</keyword>
<dbReference type="SMART" id="SM00256">
    <property type="entry name" value="FBOX"/>
    <property type="match status" value="1"/>
</dbReference>
<dbReference type="SUPFAM" id="SSF50965">
    <property type="entry name" value="Galactose oxidase, central domain"/>
    <property type="match status" value="1"/>
</dbReference>
<dbReference type="EMBL" id="NQVE01000192">
    <property type="protein sequence ID" value="RAL40797.1"/>
    <property type="molecule type" value="Genomic_DNA"/>
</dbReference>
<protein>
    <recommendedName>
        <fullName evidence="1">F-box domain-containing protein</fullName>
    </recommendedName>
</protein>
<gene>
    <name evidence="2" type="ORF">DM860_008495</name>
</gene>
<dbReference type="InterPro" id="IPR036047">
    <property type="entry name" value="F-box-like_dom_sf"/>
</dbReference>
<evidence type="ECO:0000259" key="1">
    <source>
        <dbReference type="PROSITE" id="PS50181"/>
    </source>
</evidence>
<dbReference type="InterPro" id="IPR001810">
    <property type="entry name" value="F-box_dom"/>
</dbReference>
<sequence length="390" mass="44149">MEADSQLLPQEIVSNILKRLPVKTLIRFQCVCKPWKRLIKSSPFIAEQLHYATQKFPSLVFTRIIDYFPEKRGFSLRLCMIDCDMQVRDLPEPRLIMDRLDNQSSIVCSSNGLLCLRISKCRSCKYAYPPSLFVWNPAIREARLLPQTSLLVDYTGSFSLGFGFSPIINDHKILLIWFPDDSFDDSRAEVYSLSSCSWKVVECGLLVGMSLDSQTVTANGSMFWVGSKRRVNGYGGTRSDLKIVSFNIATEVFTLIPMPSHSFSFYRLAVFEKKLCIIAAPSYSPRSGSKIRWWVMEEERLNWSKKYISCPLSCPLSPLAVWKNEMVCYLDGSPSATESAGVNEEPSAALLNLATSGYRLFALPECFHAFDHVESLVPVRGNKYSCTCTF</sequence>
<evidence type="ECO:0000313" key="2">
    <source>
        <dbReference type="EMBL" id="RAL40797.1"/>
    </source>
</evidence>